<sequence length="348" mass="39888">MVKKAYPQDCIVGGPGQRPIILVTHDESTFSSNDGRRQAWIGPARHFLRPKGRGQGIMVSDFLLPWSRLSTESLSEEERTNSDTQLPLYATKYLEYGKTEGYWDGKDLVAHVLEVALPMLRKIYPGYQFLFLFDNSSNHGTYADNALRVQSMSLKSGGLSQKLLRRGYMNGDPAQVQEMTYQAIDSHTGTETTLAKGMKVVLQERGLWKDGLSMHCPKNLCCCAAEILSREEDFLAQKGMLQEEIERSGHLILFLPKFHCELNWIEYYWGEGKRYTRDNCRYTIDDLRSAIPQALATVKNSTIHGHYHRCMRRIQAYRAGLGYGSPEFGKWTENYKSHRRIYFKTGDM</sequence>
<comment type="caution">
    <text evidence="1">The sequence shown here is derived from an EMBL/GenBank/DDBJ whole genome shotgun (WGS) entry which is preliminary data.</text>
</comment>
<dbReference type="InterPro" id="IPR036397">
    <property type="entry name" value="RNaseH_sf"/>
</dbReference>
<accession>A0A2T6ZTL9</accession>
<dbReference type="Gene3D" id="3.30.420.10">
    <property type="entry name" value="Ribonuclease H-like superfamily/Ribonuclease H"/>
    <property type="match status" value="1"/>
</dbReference>
<dbReference type="AlphaFoldDB" id="A0A2T6ZTL9"/>
<dbReference type="PANTHER" id="PTHR35871">
    <property type="entry name" value="EXPRESSED PROTEIN"/>
    <property type="match status" value="1"/>
</dbReference>
<dbReference type="STRING" id="42251.A0A2T6ZTL9"/>
<dbReference type="OrthoDB" id="5401962at2759"/>
<protein>
    <recommendedName>
        <fullName evidence="3">Tc1-like transposase DDE domain-containing protein</fullName>
    </recommendedName>
</protein>
<dbReference type="EMBL" id="NESQ01000106">
    <property type="protein sequence ID" value="PUU78817.1"/>
    <property type="molecule type" value="Genomic_DNA"/>
</dbReference>
<gene>
    <name evidence="1" type="ORF">B9Z19DRAFT_981344</name>
</gene>
<dbReference type="GO" id="GO:0003676">
    <property type="term" value="F:nucleic acid binding"/>
    <property type="evidence" value="ECO:0007669"/>
    <property type="project" value="InterPro"/>
</dbReference>
<organism evidence="1 2">
    <name type="scientific">Tuber borchii</name>
    <name type="common">White truffle</name>
    <dbReference type="NCBI Taxonomy" id="42251"/>
    <lineage>
        <taxon>Eukaryota</taxon>
        <taxon>Fungi</taxon>
        <taxon>Dikarya</taxon>
        <taxon>Ascomycota</taxon>
        <taxon>Pezizomycotina</taxon>
        <taxon>Pezizomycetes</taxon>
        <taxon>Pezizales</taxon>
        <taxon>Tuberaceae</taxon>
        <taxon>Tuber</taxon>
    </lineage>
</organism>
<evidence type="ECO:0008006" key="3">
    <source>
        <dbReference type="Google" id="ProtNLM"/>
    </source>
</evidence>
<dbReference type="PANTHER" id="PTHR35871:SF1">
    <property type="entry name" value="CXC1-LIKE CYSTEINE CLUSTER ASSOCIATED WITH KDZ TRANSPOSASES DOMAIN-CONTAINING PROTEIN"/>
    <property type="match status" value="1"/>
</dbReference>
<keyword evidence="2" id="KW-1185">Reference proteome</keyword>
<reference evidence="1 2" key="1">
    <citation type="submission" date="2017-04" db="EMBL/GenBank/DDBJ databases">
        <title>Draft genome sequence of Tuber borchii Vittad., a whitish edible truffle.</title>
        <authorList>
            <consortium name="DOE Joint Genome Institute"/>
            <person name="Murat C."/>
            <person name="Kuo A."/>
            <person name="Barry K.W."/>
            <person name="Clum A."/>
            <person name="Dockter R.B."/>
            <person name="Fauchery L."/>
            <person name="Iotti M."/>
            <person name="Kohler A."/>
            <person name="Labutti K."/>
            <person name="Lindquist E.A."/>
            <person name="Lipzen A."/>
            <person name="Ohm R.A."/>
            <person name="Wang M."/>
            <person name="Grigoriev I.V."/>
            <person name="Zambonelli A."/>
            <person name="Martin F.M."/>
        </authorList>
    </citation>
    <scope>NUCLEOTIDE SEQUENCE [LARGE SCALE GENOMIC DNA]</scope>
    <source>
        <strain evidence="1 2">Tbo3840</strain>
    </source>
</reference>
<name>A0A2T6ZTL9_TUBBO</name>
<evidence type="ECO:0000313" key="2">
    <source>
        <dbReference type="Proteomes" id="UP000244722"/>
    </source>
</evidence>
<proteinExistence type="predicted"/>
<dbReference type="Proteomes" id="UP000244722">
    <property type="component" value="Unassembled WGS sequence"/>
</dbReference>
<evidence type="ECO:0000313" key="1">
    <source>
        <dbReference type="EMBL" id="PUU78817.1"/>
    </source>
</evidence>